<feature type="compositionally biased region" description="Basic and acidic residues" evidence="1">
    <location>
        <begin position="142"/>
        <end position="152"/>
    </location>
</feature>
<proteinExistence type="predicted"/>
<reference evidence="2 3" key="1">
    <citation type="journal article" date="2014" name="Genome Biol.">
        <title>Transcriptome and methylome profiling reveals relics of genome dominance in the mesopolyploid Brassica oleracea.</title>
        <authorList>
            <person name="Parkin I.A."/>
            <person name="Koh C."/>
            <person name="Tang H."/>
            <person name="Robinson S.J."/>
            <person name="Kagale S."/>
            <person name="Clarke W.E."/>
            <person name="Town C.D."/>
            <person name="Nixon J."/>
            <person name="Krishnakumar V."/>
            <person name="Bidwell S.L."/>
            <person name="Denoeud F."/>
            <person name="Belcram H."/>
            <person name="Links M.G."/>
            <person name="Just J."/>
            <person name="Clarke C."/>
            <person name="Bender T."/>
            <person name="Huebert T."/>
            <person name="Mason A.S."/>
            <person name="Pires J.C."/>
            <person name="Barker G."/>
            <person name="Moore J."/>
            <person name="Walley P.G."/>
            <person name="Manoli S."/>
            <person name="Batley J."/>
            <person name="Edwards D."/>
            <person name="Nelson M.N."/>
            <person name="Wang X."/>
            <person name="Paterson A.H."/>
            <person name="King G."/>
            <person name="Bancroft I."/>
            <person name="Chalhoub B."/>
            <person name="Sharpe A.G."/>
        </authorList>
    </citation>
    <scope>NUCLEOTIDE SEQUENCE</scope>
    <source>
        <strain evidence="2 3">cv. TO1000</strain>
    </source>
</reference>
<dbReference type="PANTHER" id="PTHR33325:SF11">
    <property type="entry name" value="COLD SHOCK DOMAIN-CONTAINING PROTEIN 4-LIKE"/>
    <property type="match status" value="1"/>
</dbReference>
<reference evidence="2" key="2">
    <citation type="submission" date="2015-03" db="UniProtKB">
        <authorList>
            <consortium name="EnsemblPlants"/>
        </authorList>
    </citation>
    <scope>IDENTIFICATION</scope>
</reference>
<dbReference type="eggNOG" id="ENOG502QWN0">
    <property type="taxonomic scope" value="Eukaryota"/>
</dbReference>
<evidence type="ECO:0000313" key="3">
    <source>
        <dbReference type="Proteomes" id="UP000032141"/>
    </source>
</evidence>
<accession>A0A0D3AWI2</accession>
<evidence type="ECO:0000256" key="1">
    <source>
        <dbReference type="SAM" id="MobiDB-lite"/>
    </source>
</evidence>
<evidence type="ECO:0000313" key="2">
    <source>
        <dbReference type="EnsemblPlants" id="Bo2g147730.1"/>
    </source>
</evidence>
<keyword evidence="3" id="KW-1185">Reference proteome</keyword>
<sequence length="174" mass="20203">MGNKSPSKHIAEAIIFLKKHLDENLTHDYTSVEDPAELWQVLKERFDNQRKVNLPHALEDFEKVEGYNSAVLRRVSLLKYCGNPVSEAEMMNKTYNTFPNTASLLARNLHKMRNNELLIKNHNFRPMGTKAFPEVNATAVENSEKRNQTSRDRGRRFNSKRGKTYNPKWKGSKK</sequence>
<dbReference type="Gramene" id="Bo2g147730.1">
    <property type="protein sequence ID" value="Bo2g147730.1"/>
    <property type="gene ID" value="Bo2g147730"/>
</dbReference>
<organism evidence="2 3">
    <name type="scientific">Brassica oleracea var. oleracea</name>
    <dbReference type="NCBI Taxonomy" id="109376"/>
    <lineage>
        <taxon>Eukaryota</taxon>
        <taxon>Viridiplantae</taxon>
        <taxon>Streptophyta</taxon>
        <taxon>Embryophyta</taxon>
        <taxon>Tracheophyta</taxon>
        <taxon>Spermatophyta</taxon>
        <taxon>Magnoliopsida</taxon>
        <taxon>eudicotyledons</taxon>
        <taxon>Gunneridae</taxon>
        <taxon>Pentapetalae</taxon>
        <taxon>rosids</taxon>
        <taxon>malvids</taxon>
        <taxon>Brassicales</taxon>
        <taxon>Brassicaceae</taxon>
        <taxon>Brassiceae</taxon>
        <taxon>Brassica</taxon>
    </lineage>
</organism>
<feature type="compositionally biased region" description="Basic residues" evidence="1">
    <location>
        <begin position="153"/>
        <end position="163"/>
    </location>
</feature>
<dbReference type="AlphaFoldDB" id="A0A0D3AWI2"/>
<name>A0A0D3AWI2_BRAOL</name>
<dbReference type="PANTHER" id="PTHR33325">
    <property type="entry name" value="ZINC FINGER, CCHC-TYPE-RELATED"/>
    <property type="match status" value="1"/>
</dbReference>
<dbReference type="EnsemblPlants" id="Bo2g147730.1">
    <property type="protein sequence ID" value="Bo2g147730.1"/>
    <property type="gene ID" value="Bo2g147730"/>
</dbReference>
<dbReference type="Proteomes" id="UP000032141">
    <property type="component" value="Chromosome C2"/>
</dbReference>
<feature type="region of interest" description="Disordered" evidence="1">
    <location>
        <begin position="132"/>
        <end position="174"/>
    </location>
</feature>
<dbReference type="HOGENOM" id="CLU_081100_1_0_1"/>
<protein>
    <submittedName>
        <fullName evidence="2">Uncharacterized protein</fullName>
    </submittedName>
</protein>